<keyword evidence="2" id="KW-1185">Reference proteome</keyword>
<gene>
    <name evidence="1" type="ORF">H5410_056309</name>
</gene>
<accession>A0A9J5WLS5</accession>
<dbReference type="EMBL" id="JACXVP010000011">
    <property type="protein sequence ID" value="KAG5576175.1"/>
    <property type="molecule type" value="Genomic_DNA"/>
</dbReference>
<dbReference type="Proteomes" id="UP000824120">
    <property type="component" value="Chromosome 11"/>
</dbReference>
<proteinExistence type="predicted"/>
<protein>
    <submittedName>
        <fullName evidence="1">Uncharacterized protein</fullName>
    </submittedName>
</protein>
<evidence type="ECO:0000313" key="2">
    <source>
        <dbReference type="Proteomes" id="UP000824120"/>
    </source>
</evidence>
<name>A0A9J5WLS5_SOLCO</name>
<reference evidence="1 2" key="1">
    <citation type="submission" date="2020-09" db="EMBL/GenBank/DDBJ databases">
        <title>De no assembly of potato wild relative species, Solanum commersonii.</title>
        <authorList>
            <person name="Cho K."/>
        </authorList>
    </citation>
    <scope>NUCLEOTIDE SEQUENCE [LARGE SCALE GENOMIC DNA]</scope>
    <source>
        <strain evidence="1">LZ3.2</strain>
        <tissue evidence="1">Leaf</tissue>
    </source>
</reference>
<comment type="caution">
    <text evidence="1">The sequence shown here is derived from an EMBL/GenBank/DDBJ whole genome shotgun (WGS) entry which is preliminary data.</text>
</comment>
<sequence>MSSLDYCGGKLNLEQLTPNQMGSSRTPTCRIRNMSKQANSEESKSPKPKLLVLKPFESSTDHSASLVKIADQLDDPPFDRFHRRLALFFSIIMLSTLEQKARIRPFGDLPNVFDDSQCPFFPSNSKYLKLKALTESHLWTHQHPQLKLLLVVKQNKVQPFKKSVLNSARQESIMNAHNKTQFTYAKIKCALKDSSCDSLISKNLMLTLLSSNASSSSTKMFKCPHTRNDSILAHNGLQFKAAELNATLTLTKMNTMHTFTHKFACIFRSTFFSSHSRSKRSFQ</sequence>
<evidence type="ECO:0000313" key="1">
    <source>
        <dbReference type="EMBL" id="KAG5576175.1"/>
    </source>
</evidence>
<organism evidence="1 2">
    <name type="scientific">Solanum commersonii</name>
    <name type="common">Commerson's wild potato</name>
    <name type="synonym">Commerson's nightshade</name>
    <dbReference type="NCBI Taxonomy" id="4109"/>
    <lineage>
        <taxon>Eukaryota</taxon>
        <taxon>Viridiplantae</taxon>
        <taxon>Streptophyta</taxon>
        <taxon>Embryophyta</taxon>
        <taxon>Tracheophyta</taxon>
        <taxon>Spermatophyta</taxon>
        <taxon>Magnoliopsida</taxon>
        <taxon>eudicotyledons</taxon>
        <taxon>Gunneridae</taxon>
        <taxon>Pentapetalae</taxon>
        <taxon>asterids</taxon>
        <taxon>lamiids</taxon>
        <taxon>Solanales</taxon>
        <taxon>Solanaceae</taxon>
        <taxon>Solanoideae</taxon>
        <taxon>Solaneae</taxon>
        <taxon>Solanum</taxon>
    </lineage>
</organism>
<dbReference type="AlphaFoldDB" id="A0A9J5WLS5"/>
<feature type="non-terminal residue" evidence="1">
    <location>
        <position position="1"/>
    </location>
</feature>